<evidence type="ECO:0000313" key="1">
    <source>
        <dbReference type="EMBL" id="KAG5648125.1"/>
    </source>
</evidence>
<reference evidence="1" key="2">
    <citation type="submission" date="2021-10" db="EMBL/GenBank/DDBJ databases">
        <title>Phylogenomics reveals ancestral predisposition of the termite-cultivated fungus Termitomyces towards a domesticated lifestyle.</title>
        <authorList>
            <person name="Auxier B."/>
            <person name="Grum-Grzhimaylo A."/>
            <person name="Cardenas M.E."/>
            <person name="Lodge J.D."/>
            <person name="Laessoe T."/>
            <person name="Pedersen O."/>
            <person name="Smith M.E."/>
            <person name="Kuyper T.W."/>
            <person name="Franco-Molano E.A."/>
            <person name="Baroni T.J."/>
            <person name="Aanen D.K."/>
        </authorList>
    </citation>
    <scope>NUCLEOTIDE SEQUENCE</scope>
    <source>
        <strain evidence="1">AP01</strain>
        <tissue evidence="1">Mycelium</tissue>
    </source>
</reference>
<dbReference type="InterPro" id="IPR011990">
    <property type="entry name" value="TPR-like_helical_dom_sf"/>
</dbReference>
<keyword evidence="2" id="KW-1185">Reference proteome</keyword>
<dbReference type="Gene3D" id="1.25.40.10">
    <property type="entry name" value="Tetratricopeptide repeat domain"/>
    <property type="match status" value="1"/>
</dbReference>
<dbReference type="OrthoDB" id="1872379at2759"/>
<proteinExistence type="predicted"/>
<reference evidence="1" key="1">
    <citation type="submission" date="2020-07" db="EMBL/GenBank/DDBJ databases">
        <authorList>
            <person name="Nieuwenhuis M."/>
            <person name="Van De Peppel L.J.J."/>
        </authorList>
    </citation>
    <scope>NUCLEOTIDE SEQUENCE</scope>
    <source>
        <strain evidence="1">AP01</strain>
        <tissue evidence="1">Mycelium</tissue>
    </source>
</reference>
<gene>
    <name evidence="1" type="ORF">DXG03_006079</name>
</gene>
<dbReference type="EMBL" id="JABCKV010000004">
    <property type="protein sequence ID" value="KAG5648125.1"/>
    <property type="molecule type" value="Genomic_DNA"/>
</dbReference>
<sequence length="165" mass="17739">MADPTTVPPPKDDSPEGFAATALPNTAASLRLAEDLKTEGNDHFRAARWNEALVAYRSGLSNLPRRIEAVDYGPADGDNSSEEAPAEEVIKEGEHLVSTDDPLSPSLLDDLDKSCAKLRAVLNANIGACYVKLVNMISLDAALWRLISCSVRATINKLSTLVHKV</sequence>
<dbReference type="AlphaFoldDB" id="A0A9P7GF20"/>
<dbReference type="SUPFAM" id="SSF48452">
    <property type="entry name" value="TPR-like"/>
    <property type="match status" value="1"/>
</dbReference>
<protein>
    <submittedName>
        <fullName evidence="1">Uncharacterized protein</fullName>
    </submittedName>
</protein>
<accession>A0A9P7GF20</accession>
<dbReference type="Proteomes" id="UP000775547">
    <property type="component" value="Unassembled WGS sequence"/>
</dbReference>
<evidence type="ECO:0000313" key="2">
    <source>
        <dbReference type="Proteomes" id="UP000775547"/>
    </source>
</evidence>
<name>A0A9P7GF20_9AGAR</name>
<comment type="caution">
    <text evidence="1">The sequence shown here is derived from an EMBL/GenBank/DDBJ whole genome shotgun (WGS) entry which is preliminary data.</text>
</comment>
<organism evidence="1 2">
    <name type="scientific">Asterophora parasitica</name>
    <dbReference type="NCBI Taxonomy" id="117018"/>
    <lineage>
        <taxon>Eukaryota</taxon>
        <taxon>Fungi</taxon>
        <taxon>Dikarya</taxon>
        <taxon>Basidiomycota</taxon>
        <taxon>Agaricomycotina</taxon>
        <taxon>Agaricomycetes</taxon>
        <taxon>Agaricomycetidae</taxon>
        <taxon>Agaricales</taxon>
        <taxon>Tricholomatineae</taxon>
        <taxon>Lyophyllaceae</taxon>
        <taxon>Asterophora</taxon>
    </lineage>
</organism>